<feature type="compositionally biased region" description="Low complexity" evidence="1">
    <location>
        <begin position="149"/>
        <end position="166"/>
    </location>
</feature>
<evidence type="ECO:0000313" key="3">
    <source>
        <dbReference type="Proteomes" id="UP001189429"/>
    </source>
</evidence>
<sequence>MTSSATTWSRMSQWSDDPYLYEAVGARKPPGHPRRGARAPPRGALATAGSVTVSAPAGRSPETAAGTSAAANAAVSAPGRRSRSTPALRRDTTRAPLPAPGMGPRAGDRPRRLAEPPRPRPPAAPRPRPPLLPPRPRLLDLTLASRFMGGTAPAGGVTPTRGATVT</sequence>
<dbReference type="Proteomes" id="UP001189429">
    <property type="component" value="Unassembled WGS sequence"/>
</dbReference>
<reference evidence="2" key="1">
    <citation type="submission" date="2023-10" db="EMBL/GenBank/DDBJ databases">
        <authorList>
            <person name="Chen Y."/>
            <person name="Shah S."/>
            <person name="Dougan E. K."/>
            <person name="Thang M."/>
            <person name="Chan C."/>
        </authorList>
    </citation>
    <scope>NUCLEOTIDE SEQUENCE [LARGE SCALE GENOMIC DNA]</scope>
</reference>
<keyword evidence="3" id="KW-1185">Reference proteome</keyword>
<feature type="compositionally biased region" description="Low complexity" evidence="1">
    <location>
        <begin position="38"/>
        <end position="49"/>
    </location>
</feature>
<accession>A0ABN9WA99</accession>
<evidence type="ECO:0000313" key="2">
    <source>
        <dbReference type="EMBL" id="CAK0881943.1"/>
    </source>
</evidence>
<gene>
    <name evidence="2" type="ORF">PCOR1329_LOCUS64631</name>
</gene>
<dbReference type="EMBL" id="CAUYUJ010018248">
    <property type="protein sequence ID" value="CAK0881943.1"/>
    <property type="molecule type" value="Genomic_DNA"/>
</dbReference>
<organism evidence="2 3">
    <name type="scientific">Prorocentrum cordatum</name>
    <dbReference type="NCBI Taxonomy" id="2364126"/>
    <lineage>
        <taxon>Eukaryota</taxon>
        <taxon>Sar</taxon>
        <taxon>Alveolata</taxon>
        <taxon>Dinophyceae</taxon>
        <taxon>Prorocentrales</taxon>
        <taxon>Prorocentraceae</taxon>
        <taxon>Prorocentrum</taxon>
    </lineage>
</organism>
<name>A0ABN9WA99_9DINO</name>
<proteinExistence type="predicted"/>
<feature type="compositionally biased region" description="Basic and acidic residues" evidence="1">
    <location>
        <begin position="106"/>
        <end position="118"/>
    </location>
</feature>
<feature type="compositionally biased region" description="Pro residues" evidence="1">
    <location>
        <begin position="119"/>
        <end position="136"/>
    </location>
</feature>
<feature type="compositionally biased region" description="Low complexity" evidence="1">
    <location>
        <begin position="63"/>
        <end position="77"/>
    </location>
</feature>
<comment type="caution">
    <text evidence="2">The sequence shown here is derived from an EMBL/GenBank/DDBJ whole genome shotgun (WGS) entry which is preliminary data.</text>
</comment>
<feature type="region of interest" description="Disordered" evidence="1">
    <location>
        <begin position="23"/>
        <end position="166"/>
    </location>
</feature>
<evidence type="ECO:0000256" key="1">
    <source>
        <dbReference type="SAM" id="MobiDB-lite"/>
    </source>
</evidence>
<protein>
    <submittedName>
        <fullName evidence="2">Uncharacterized protein</fullName>
    </submittedName>
</protein>